<keyword evidence="3" id="KW-0808">Transferase</keyword>
<dbReference type="PANTHER" id="PTHR45947">
    <property type="entry name" value="SULFOQUINOVOSYL TRANSFERASE SQD2"/>
    <property type="match status" value="1"/>
</dbReference>
<dbReference type="Proteomes" id="UP000184509">
    <property type="component" value="Unassembled WGS sequence"/>
</dbReference>
<evidence type="ECO:0000313" key="4">
    <source>
        <dbReference type="Proteomes" id="UP000184509"/>
    </source>
</evidence>
<dbReference type="STRING" id="1297750.SAMN05444405_10395"/>
<dbReference type="GO" id="GO:0016757">
    <property type="term" value="F:glycosyltransferase activity"/>
    <property type="evidence" value="ECO:0007669"/>
    <property type="project" value="UniProtKB-ARBA"/>
</dbReference>
<evidence type="ECO:0000259" key="2">
    <source>
        <dbReference type="Pfam" id="PF13439"/>
    </source>
</evidence>
<dbReference type="RefSeq" id="WP_073399387.1">
    <property type="nucleotide sequence ID" value="NZ_FQTV01000003.1"/>
</dbReference>
<evidence type="ECO:0000259" key="1">
    <source>
        <dbReference type="Pfam" id="PF00534"/>
    </source>
</evidence>
<dbReference type="InterPro" id="IPR028098">
    <property type="entry name" value="Glyco_trans_4-like_N"/>
</dbReference>
<proteinExistence type="predicted"/>
<dbReference type="OrthoDB" id="7560678at2"/>
<feature type="domain" description="Glycosyltransferase subfamily 4-like N-terminal" evidence="2">
    <location>
        <begin position="14"/>
        <end position="175"/>
    </location>
</feature>
<dbReference type="AlphaFoldDB" id="A0A1M4WIY5"/>
<dbReference type="Gene3D" id="3.40.50.2000">
    <property type="entry name" value="Glycogen Phosphorylase B"/>
    <property type="match status" value="2"/>
</dbReference>
<dbReference type="EMBL" id="FQTV01000003">
    <property type="protein sequence ID" value="SHE81186.1"/>
    <property type="molecule type" value="Genomic_DNA"/>
</dbReference>
<gene>
    <name evidence="3" type="ORF">SAMN05444405_10395</name>
</gene>
<evidence type="ECO:0000313" key="3">
    <source>
        <dbReference type="EMBL" id="SHE81186.1"/>
    </source>
</evidence>
<dbReference type="Pfam" id="PF00534">
    <property type="entry name" value="Glycos_transf_1"/>
    <property type="match status" value="1"/>
</dbReference>
<accession>A0A1M4WIY5</accession>
<organism evidence="3 4">
    <name type="scientific">Bacteroides luti</name>
    <dbReference type="NCBI Taxonomy" id="1297750"/>
    <lineage>
        <taxon>Bacteria</taxon>
        <taxon>Pseudomonadati</taxon>
        <taxon>Bacteroidota</taxon>
        <taxon>Bacteroidia</taxon>
        <taxon>Bacteroidales</taxon>
        <taxon>Bacteroidaceae</taxon>
        <taxon>Bacteroides</taxon>
    </lineage>
</organism>
<keyword evidence="4" id="KW-1185">Reference proteome</keyword>
<dbReference type="SUPFAM" id="SSF53756">
    <property type="entry name" value="UDP-Glycosyltransferase/glycogen phosphorylase"/>
    <property type="match status" value="1"/>
</dbReference>
<feature type="domain" description="Glycosyl transferase family 1" evidence="1">
    <location>
        <begin position="184"/>
        <end position="307"/>
    </location>
</feature>
<dbReference type="Pfam" id="PF13439">
    <property type="entry name" value="Glyco_transf_4"/>
    <property type="match status" value="1"/>
</dbReference>
<name>A0A1M4WIY5_9BACE</name>
<dbReference type="InterPro" id="IPR050194">
    <property type="entry name" value="Glycosyltransferase_grp1"/>
</dbReference>
<dbReference type="PANTHER" id="PTHR45947:SF3">
    <property type="entry name" value="SULFOQUINOVOSYL TRANSFERASE SQD2"/>
    <property type="match status" value="1"/>
</dbReference>
<protein>
    <submittedName>
        <fullName evidence="3">Glycosyltransferase involved in cell wall bisynthesis</fullName>
    </submittedName>
</protein>
<dbReference type="InterPro" id="IPR001296">
    <property type="entry name" value="Glyco_trans_1"/>
</dbReference>
<sequence>MLTVLHILDSMNRGGIESFIMNLYRSIDRTKVRFVFLLQNKSNSHRQEIEELGGQIYTIPARRNSIIEYHRNLNDFFKKNAKDISVVHQHASSLSCIDPLFYAKKYGIKIRILHSHNTSISASKLHYLLHWFNKFRVKPLATHYFACSELAKEWMFNYTGVEGKVIVVNNGIILENFAFDENVRNAKRNELGLEKDNLVVGHIGNISKVKNQIFLVDILKALVNKSDRYRLMLIGDGVGRKALLDKINDLNLNQYVLFLGLRDDTNELLQAMDCFVFPSLFEGLPVALVEAQTAGLLVVESDSISIMSKLLETTILLPLDKGDFYWANIINEKLRSFIRVNVRNIIQSKGFDMTNIAEKLLSIYGQRD</sequence>
<reference evidence="3 4" key="1">
    <citation type="submission" date="2016-11" db="EMBL/GenBank/DDBJ databases">
        <authorList>
            <person name="Jaros S."/>
            <person name="Januszkiewicz K."/>
            <person name="Wedrychowicz H."/>
        </authorList>
    </citation>
    <scope>NUCLEOTIDE SEQUENCE [LARGE SCALE GENOMIC DNA]</scope>
    <source>
        <strain evidence="3 4">DSM 26991</strain>
    </source>
</reference>